<dbReference type="GO" id="GO:0016887">
    <property type="term" value="F:ATP hydrolysis activity"/>
    <property type="evidence" value="ECO:0007669"/>
    <property type="project" value="InterPro"/>
</dbReference>
<dbReference type="OrthoDB" id="10263226at2759"/>
<organism evidence="2 3">
    <name type="scientific">Stylonychia lemnae</name>
    <name type="common">Ciliate</name>
    <dbReference type="NCBI Taxonomy" id="5949"/>
    <lineage>
        <taxon>Eukaryota</taxon>
        <taxon>Sar</taxon>
        <taxon>Alveolata</taxon>
        <taxon>Ciliophora</taxon>
        <taxon>Intramacronucleata</taxon>
        <taxon>Spirotrichea</taxon>
        <taxon>Stichotrichia</taxon>
        <taxon>Sporadotrichida</taxon>
        <taxon>Oxytrichidae</taxon>
        <taxon>Stylonychinae</taxon>
        <taxon>Stylonychia</taxon>
    </lineage>
</organism>
<sequence>MKPIIFEIDTDLFELVEKYERMFTSFGFKFEKLSWTKNSVQVRLNSLPYSNDTQFEESDFHNLVTAVRNYDGDDRVKQKYHTDQQIFDYLMPKKIMQVLALRACRSSVMVGMKLEKRRQREIVSGLYNLKDPWICAHGRPTMRYIMDIKDFKDKLLYKSGYETRYGRMSPNLMQIKQYSSPKKKQQIEV</sequence>
<accession>A0A078BAS7</accession>
<reference evidence="2 3" key="1">
    <citation type="submission" date="2014-06" db="EMBL/GenBank/DDBJ databases">
        <authorList>
            <person name="Swart Estienne"/>
        </authorList>
    </citation>
    <scope>NUCLEOTIDE SEQUENCE [LARGE SCALE GENOMIC DNA]</scope>
    <source>
        <strain evidence="2 3">130c</strain>
    </source>
</reference>
<dbReference type="InterPro" id="IPR038973">
    <property type="entry name" value="MutL/Mlh/Pms-like"/>
</dbReference>
<dbReference type="Proteomes" id="UP000039865">
    <property type="component" value="Unassembled WGS sequence"/>
</dbReference>
<gene>
    <name evidence="2" type="primary">Contig17084.g18206</name>
    <name evidence="2" type="ORF">STYLEM_20624</name>
</gene>
<evidence type="ECO:0000259" key="1">
    <source>
        <dbReference type="Pfam" id="PF08676"/>
    </source>
</evidence>
<proteinExistence type="predicted"/>
<name>A0A078BAS7_STYLE</name>
<feature type="domain" description="MutL C-terminal dimerisation" evidence="1">
    <location>
        <begin position="2"/>
        <end position="79"/>
    </location>
</feature>
<dbReference type="InterPro" id="IPR014790">
    <property type="entry name" value="MutL_C"/>
</dbReference>
<dbReference type="GO" id="GO:0032389">
    <property type="term" value="C:MutLalpha complex"/>
    <property type="evidence" value="ECO:0007669"/>
    <property type="project" value="TreeGrafter"/>
</dbReference>
<dbReference type="PANTHER" id="PTHR10073">
    <property type="entry name" value="DNA MISMATCH REPAIR PROTEIN MLH, PMS, MUTL"/>
    <property type="match status" value="1"/>
</dbReference>
<dbReference type="SUPFAM" id="SSF118116">
    <property type="entry name" value="DNA mismatch repair protein MutL"/>
    <property type="match status" value="1"/>
</dbReference>
<dbReference type="Gene3D" id="3.30.1540.20">
    <property type="entry name" value="MutL, C-terminal domain, dimerisation subdomain"/>
    <property type="match status" value="1"/>
</dbReference>
<dbReference type="Pfam" id="PF08676">
    <property type="entry name" value="MutL_C"/>
    <property type="match status" value="1"/>
</dbReference>
<protein>
    <submittedName>
        <fullName evidence="2">Dna mismatch repair protein</fullName>
    </submittedName>
</protein>
<evidence type="ECO:0000313" key="2">
    <source>
        <dbReference type="EMBL" id="CDW91469.1"/>
    </source>
</evidence>
<dbReference type="InParanoid" id="A0A078BAS7"/>
<dbReference type="GO" id="GO:0005524">
    <property type="term" value="F:ATP binding"/>
    <property type="evidence" value="ECO:0007669"/>
    <property type="project" value="InterPro"/>
</dbReference>
<dbReference type="AlphaFoldDB" id="A0A078BAS7"/>
<dbReference type="EMBL" id="CCKQ01019457">
    <property type="protein sequence ID" value="CDW91469.1"/>
    <property type="molecule type" value="Genomic_DNA"/>
</dbReference>
<dbReference type="InterPro" id="IPR042120">
    <property type="entry name" value="MutL_C_dimsub"/>
</dbReference>
<evidence type="ECO:0000313" key="3">
    <source>
        <dbReference type="Proteomes" id="UP000039865"/>
    </source>
</evidence>
<keyword evidence="3" id="KW-1185">Reference proteome</keyword>
<dbReference type="PANTHER" id="PTHR10073:SF52">
    <property type="entry name" value="MISMATCH REPAIR ENDONUCLEASE PMS2"/>
    <property type="match status" value="1"/>
</dbReference>
<dbReference type="InterPro" id="IPR037198">
    <property type="entry name" value="MutL_C_sf"/>
</dbReference>
<dbReference type="GO" id="GO:0006298">
    <property type="term" value="P:mismatch repair"/>
    <property type="evidence" value="ECO:0007669"/>
    <property type="project" value="InterPro"/>
</dbReference>
<dbReference type="GO" id="GO:0140664">
    <property type="term" value="F:ATP-dependent DNA damage sensor activity"/>
    <property type="evidence" value="ECO:0007669"/>
    <property type="project" value="InterPro"/>
</dbReference>